<dbReference type="STRING" id="335973.SAMN04488693_110120"/>
<accession>A0A1G8K956</accession>
<sequence>MSEASLPTNRTVHYTDPDGTVRDWLVSPAWAAPCEDLENFLSPDGEPWGQGRWVLTNGPDVGELKERLYQAHPIQTAQELPQPTERGSIRWSADGSTFDATWRRTRTGKDGLLDWSAFCFTPEYRYSLASTVLEVDQSDWRTLELHTTGPFVLWLDGEVVLQSGKVSYMEPEVHSVRVRLRSRTTTVHLATWQVAFRECRQIARLRVIGLPVRVVIPSPGADEIAARLAETILAQIASPSWAQEGSEGTLQAPAGTALRLRVGEDASWQHLRADSTGTVTYLLEDAPEEEDEGADVARTAGASMLSSGESIVEVGLDDARCPQTLRMRVAVLPPLSASEPIGNPESWRQEVLEHVTGGGDAPPRESGVAGLLGRYALDTTTTVGAGDLESALHRVLTRGDCADFEVVSLLLAWHWIPESQWDAAVRKDVAAAITGMKYWITQPGLDAMCYFTENHQFVWHVAELLAGETFADRVFSVDGRTGAEHADEARARAAGWLTRKLRGGFSEFDSNAYLAIDSYALCTLIELGQDESLVKASRTLLDKALVTLATNSWRGTHGAAHGRSYVHTLRSSRFEETSPVLRLIAGVGTLNDAVLPVTALALARKYEIPDVVRELAGNQPDEWWGRQVYRGELAYERDLLERPYRSDLRIYKTPEVMLSSVQDYRAGLPGLQEHIWGATLGRELQVFVTHPANSDTGSSARPNAWAGHRILGRVHQHRDALVHMQRFTTTDPQRTTHLWLPIAQTDEHVVAGDWIIARRGEGYVAVATPGGVRPVLAGETAWQEWLPAEGGSAWVSLVGRVGADGDFAQWVHLVTSSTLQWHPRGEDDPGVRFERADKPTLEVTFDTAFLVDGIPAGLVDGLPEHEPHLDNPAVHAEFGDAVTEVRWGGKSLTLEIADAISGMVASYPLDTAGTPLDLVGGASNGR</sequence>
<dbReference type="RefSeq" id="WP_090586980.1">
    <property type="nucleotide sequence ID" value="NZ_FNDT01000010.1"/>
</dbReference>
<gene>
    <name evidence="1" type="ORF">SAMN04488693_110120</name>
</gene>
<protein>
    <submittedName>
        <fullName evidence="1">Uncharacterized protein</fullName>
    </submittedName>
</protein>
<evidence type="ECO:0000313" key="1">
    <source>
        <dbReference type="EMBL" id="SDI39962.1"/>
    </source>
</evidence>
<dbReference type="OrthoDB" id="5493262at2"/>
<name>A0A1G8K956_9MICC</name>
<proteinExistence type="predicted"/>
<keyword evidence="2" id="KW-1185">Reference proteome</keyword>
<evidence type="ECO:0000313" key="2">
    <source>
        <dbReference type="Proteomes" id="UP000199258"/>
    </source>
</evidence>
<dbReference type="Proteomes" id="UP000199258">
    <property type="component" value="Unassembled WGS sequence"/>
</dbReference>
<organism evidence="1 2">
    <name type="scientific">Arthrobacter subterraneus</name>
    <dbReference type="NCBI Taxonomy" id="335973"/>
    <lineage>
        <taxon>Bacteria</taxon>
        <taxon>Bacillati</taxon>
        <taxon>Actinomycetota</taxon>
        <taxon>Actinomycetes</taxon>
        <taxon>Micrococcales</taxon>
        <taxon>Micrococcaceae</taxon>
        <taxon>Arthrobacter</taxon>
    </lineage>
</organism>
<reference evidence="1 2" key="1">
    <citation type="submission" date="2016-10" db="EMBL/GenBank/DDBJ databases">
        <authorList>
            <person name="de Groot N.N."/>
        </authorList>
    </citation>
    <scope>NUCLEOTIDE SEQUENCE [LARGE SCALE GENOMIC DNA]</scope>
    <source>
        <strain evidence="1 2">NP_1H</strain>
    </source>
</reference>
<dbReference type="AlphaFoldDB" id="A0A1G8K956"/>
<dbReference type="EMBL" id="FNDT01000010">
    <property type="protein sequence ID" value="SDI39962.1"/>
    <property type="molecule type" value="Genomic_DNA"/>
</dbReference>